<accession>A0A421NUY0</accession>
<dbReference type="SUPFAM" id="SSF82649">
    <property type="entry name" value="SufE/NifU"/>
    <property type="match status" value="1"/>
</dbReference>
<evidence type="ECO:0000313" key="9">
    <source>
        <dbReference type="EMBL" id="RMI87826.1"/>
    </source>
</evidence>
<gene>
    <name evidence="9" type="primary">lplA</name>
    <name evidence="9" type="ORF">PSSA1_v1c5190</name>
</gene>
<dbReference type="InterPro" id="IPR045864">
    <property type="entry name" value="aa-tRNA-synth_II/BPL/LPL"/>
</dbReference>
<sequence>MILIQTNRPCDLKPYFYYALESYALNHLLKKNPTETYFFLWKIQGVVVGKNQIIENEVNLDYLQQHQIPLFRRPTGGGCVYNDSQTPLFSIIAKKNKIFSFKPYLSKIMLSLRKLGLNIVFSGRNDLLLDGKKISGNAFLQNQNGMITHGTLLYNCDFNTMIKVITPNDQKLISKGIKSVRSRVTNIKKHLPQNMSQDDLMQHLIKSLTVKTYSLSQEETKTIEANALQYASPEFTFLEQPHHTKILKKRFSWGTIEIFLDLRFGKIQALSLIGDFFHKEDNLASFCHAFQGVIYQTKHLVKVLAQTDINDYILDATNDDFLNLLKEGILEEQLLSTTTK</sequence>
<dbReference type="AlphaFoldDB" id="A0A421NUY0"/>
<dbReference type="GO" id="GO:0016979">
    <property type="term" value="F:lipoate-protein ligase activity"/>
    <property type="evidence" value="ECO:0007669"/>
    <property type="project" value="UniProtKB-EC"/>
</dbReference>
<protein>
    <recommendedName>
        <fullName evidence="3">lipoate--protein ligase</fullName>
        <ecNumber evidence="3">6.3.1.20</ecNumber>
    </recommendedName>
</protein>
<dbReference type="PANTHER" id="PTHR12561:SF3">
    <property type="entry name" value="LIPOYLTRANSFERASE 1, MITOCHONDRIAL"/>
    <property type="match status" value="1"/>
</dbReference>
<keyword evidence="5" id="KW-0547">Nucleotide-binding</keyword>
<dbReference type="InterPro" id="IPR019491">
    <property type="entry name" value="Lipoate_protein_ligase_C"/>
</dbReference>
<evidence type="ECO:0000256" key="4">
    <source>
        <dbReference type="ARBA" id="ARBA00022598"/>
    </source>
</evidence>
<evidence type="ECO:0000259" key="8">
    <source>
        <dbReference type="PROSITE" id="PS51733"/>
    </source>
</evidence>
<evidence type="ECO:0000256" key="2">
    <source>
        <dbReference type="ARBA" id="ARBA00005124"/>
    </source>
</evidence>
<evidence type="ECO:0000256" key="1">
    <source>
        <dbReference type="ARBA" id="ARBA00005085"/>
    </source>
</evidence>
<dbReference type="Proteomes" id="UP000283896">
    <property type="component" value="Unassembled WGS sequence"/>
</dbReference>
<dbReference type="OrthoDB" id="9788148at2"/>
<evidence type="ECO:0000256" key="6">
    <source>
        <dbReference type="ARBA" id="ARBA00022840"/>
    </source>
</evidence>
<proteinExistence type="predicted"/>
<dbReference type="RefSeq" id="WP_023161486.1">
    <property type="nucleotide sequence ID" value="NC_022588.1"/>
</dbReference>
<name>A0A421NUY0_9MOLU</name>
<dbReference type="EC" id="6.3.1.20" evidence="3"/>
<dbReference type="GO" id="GO:0005737">
    <property type="term" value="C:cytoplasm"/>
    <property type="evidence" value="ECO:0007669"/>
    <property type="project" value="TreeGrafter"/>
</dbReference>
<dbReference type="Gene3D" id="3.30.390.50">
    <property type="entry name" value="CO dehydrogenase flavoprotein, C-terminal domain"/>
    <property type="match status" value="1"/>
</dbReference>
<dbReference type="STRING" id="69896.S284_03640"/>
<dbReference type="GO" id="GO:0009249">
    <property type="term" value="P:protein lipoylation"/>
    <property type="evidence" value="ECO:0007669"/>
    <property type="project" value="InterPro"/>
</dbReference>
<dbReference type="GO" id="GO:0005524">
    <property type="term" value="F:ATP binding"/>
    <property type="evidence" value="ECO:0007669"/>
    <property type="project" value="UniProtKB-KW"/>
</dbReference>
<dbReference type="CDD" id="cd16443">
    <property type="entry name" value="LplA"/>
    <property type="match status" value="1"/>
</dbReference>
<evidence type="ECO:0000256" key="3">
    <source>
        <dbReference type="ARBA" id="ARBA00012367"/>
    </source>
</evidence>
<comment type="pathway">
    <text evidence="2">Protein modification; protein lipoylation via exogenous pathway; protein N(6)-(lipoyl)lysine from lipoate: step 1/2.</text>
</comment>
<evidence type="ECO:0000256" key="7">
    <source>
        <dbReference type="ARBA" id="ARBA00048037"/>
    </source>
</evidence>
<keyword evidence="6" id="KW-0067">ATP-binding</keyword>
<comment type="pathway">
    <text evidence="1">Protein modification; protein lipoylation via exogenous pathway; protein N(6)-(lipoyl)lysine from lipoate: step 2/2.</text>
</comment>
<dbReference type="PROSITE" id="PS51733">
    <property type="entry name" value="BPL_LPL_CATALYTIC"/>
    <property type="match status" value="1"/>
</dbReference>
<dbReference type="PANTHER" id="PTHR12561">
    <property type="entry name" value="LIPOATE-PROTEIN LIGASE"/>
    <property type="match status" value="1"/>
</dbReference>
<evidence type="ECO:0000313" key="10">
    <source>
        <dbReference type="Proteomes" id="UP000283896"/>
    </source>
</evidence>
<reference evidence="10" key="1">
    <citation type="submission" date="2016-11" db="EMBL/GenBank/DDBJ databases">
        <title>Genome sequence of Candidatus Phytoplasma solani strain SA-1.</title>
        <authorList>
            <person name="Haryono M."/>
            <person name="Samarzija I."/>
            <person name="Seruga Music M."/>
            <person name="Hogenhout S."/>
            <person name="Kuo C.-H."/>
        </authorList>
    </citation>
    <scope>NUCLEOTIDE SEQUENCE [LARGE SCALE GENOMIC DNA]</scope>
    <source>
        <strain evidence="10">SA-1</strain>
    </source>
</reference>
<feature type="domain" description="BPL/LPL catalytic" evidence="8">
    <location>
        <begin position="30"/>
        <end position="212"/>
    </location>
</feature>
<dbReference type="InterPro" id="IPR004562">
    <property type="entry name" value="LipoylTrfase_LipoateP_Ligase"/>
</dbReference>
<dbReference type="KEGG" id="psol:S284_03640"/>
<evidence type="ECO:0000256" key="5">
    <source>
        <dbReference type="ARBA" id="ARBA00022741"/>
    </source>
</evidence>
<keyword evidence="4 9" id="KW-0436">Ligase</keyword>
<dbReference type="InterPro" id="IPR004143">
    <property type="entry name" value="BPL_LPL_catalytic"/>
</dbReference>
<keyword evidence="10" id="KW-1185">Reference proteome</keyword>
<dbReference type="Pfam" id="PF21948">
    <property type="entry name" value="LplA-B_cat"/>
    <property type="match status" value="1"/>
</dbReference>
<comment type="catalytic activity">
    <reaction evidence="7">
        <text>L-lysyl-[lipoyl-carrier protein] + (R)-lipoate + ATP = N(6)-[(R)-lipoyl]-L-lysyl-[lipoyl-carrier protein] + AMP + diphosphate + H(+)</text>
        <dbReference type="Rhea" id="RHEA:49288"/>
        <dbReference type="Rhea" id="RHEA-COMP:10500"/>
        <dbReference type="Rhea" id="RHEA-COMP:10502"/>
        <dbReference type="ChEBI" id="CHEBI:15378"/>
        <dbReference type="ChEBI" id="CHEBI:29969"/>
        <dbReference type="ChEBI" id="CHEBI:30616"/>
        <dbReference type="ChEBI" id="CHEBI:33019"/>
        <dbReference type="ChEBI" id="CHEBI:83088"/>
        <dbReference type="ChEBI" id="CHEBI:83099"/>
        <dbReference type="ChEBI" id="CHEBI:456215"/>
        <dbReference type="EC" id="6.3.1.20"/>
    </reaction>
</comment>
<dbReference type="UniPathway" id="UPA00537">
    <property type="reaction ID" value="UER00594"/>
</dbReference>
<dbReference type="Gene3D" id="3.30.930.10">
    <property type="entry name" value="Bira Bifunctional Protein, Domain 2"/>
    <property type="match status" value="1"/>
</dbReference>
<dbReference type="Pfam" id="PF10437">
    <property type="entry name" value="Lip_prot_lig_C"/>
    <property type="match status" value="1"/>
</dbReference>
<dbReference type="GO" id="GO:0017118">
    <property type="term" value="F:lipoyltransferase activity"/>
    <property type="evidence" value="ECO:0007669"/>
    <property type="project" value="TreeGrafter"/>
</dbReference>
<dbReference type="EMBL" id="MPBG01000008">
    <property type="protein sequence ID" value="RMI87826.1"/>
    <property type="molecule type" value="Genomic_DNA"/>
</dbReference>
<organism evidence="9 10">
    <name type="scientific">Candidatus Phytoplasma solani</name>
    <dbReference type="NCBI Taxonomy" id="69896"/>
    <lineage>
        <taxon>Bacteria</taxon>
        <taxon>Bacillati</taxon>
        <taxon>Mycoplasmatota</taxon>
        <taxon>Mollicutes</taxon>
        <taxon>Acholeplasmatales</taxon>
        <taxon>Acholeplasmataceae</taxon>
        <taxon>Candidatus Phytoplasma</taxon>
        <taxon>16SrXII (Stolbur group)</taxon>
    </lineage>
</organism>
<comment type="caution">
    <text evidence="9">The sequence shown here is derived from an EMBL/GenBank/DDBJ whole genome shotgun (WGS) entry which is preliminary data.</text>
</comment>
<dbReference type="NCBIfam" id="TIGR00545">
    <property type="entry name" value="lipoyltrans"/>
    <property type="match status" value="1"/>
</dbReference>
<dbReference type="SUPFAM" id="SSF55681">
    <property type="entry name" value="Class II aaRS and biotin synthetases"/>
    <property type="match status" value="1"/>
</dbReference>